<protein>
    <submittedName>
        <fullName evidence="1">Uncharacterized protein</fullName>
    </submittedName>
</protein>
<dbReference type="AlphaFoldDB" id="A0A1L9UN81"/>
<name>A0A1L9UN81_ASPBC</name>
<accession>A0A1L9UN81</accession>
<organism evidence="1 2">
    <name type="scientific">Aspergillus brasiliensis (strain CBS 101740 / IMI 381727 / IBT 21946)</name>
    <dbReference type="NCBI Taxonomy" id="767769"/>
    <lineage>
        <taxon>Eukaryota</taxon>
        <taxon>Fungi</taxon>
        <taxon>Dikarya</taxon>
        <taxon>Ascomycota</taxon>
        <taxon>Pezizomycotina</taxon>
        <taxon>Eurotiomycetes</taxon>
        <taxon>Eurotiomycetidae</taxon>
        <taxon>Eurotiales</taxon>
        <taxon>Aspergillaceae</taxon>
        <taxon>Aspergillus</taxon>
        <taxon>Aspergillus subgen. Circumdati</taxon>
    </lineage>
</organism>
<dbReference type="OMA" id="WGNPTGI"/>
<proteinExistence type="predicted"/>
<sequence>PGWGNPTGIGRPLQHDGMQQWLDHETAVGLPNPTSVADKSCDLSAIPRYGGLR</sequence>
<reference evidence="2" key="1">
    <citation type="journal article" date="2017" name="Genome Biol.">
        <title>Comparative genomics reveals high biological diversity and specific adaptations in the industrially and medically important fungal genus Aspergillus.</title>
        <authorList>
            <person name="de Vries R.P."/>
            <person name="Riley R."/>
            <person name="Wiebenga A."/>
            <person name="Aguilar-Osorio G."/>
            <person name="Amillis S."/>
            <person name="Uchima C.A."/>
            <person name="Anderluh G."/>
            <person name="Asadollahi M."/>
            <person name="Askin M."/>
            <person name="Barry K."/>
            <person name="Battaglia E."/>
            <person name="Bayram O."/>
            <person name="Benocci T."/>
            <person name="Braus-Stromeyer S.A."/>
            <person name="Caldana C."/>
            <person name="Canovas D."/>
            <person name="Cerqueira G.C."/>
            <person name="Chen F."/>
            <person name="Chen W."/>
            <person name="Choi C."/>
            <person name="Clum A."/>
            <person name="Dos Santos R.A."/>
            <person name="Damasio A.R."/>
            <person name="Diallinas G."/>
            <person name="Emri T."/>
            <person name="Fekete E."/>
            <person name="Flipphi M."/>
            <person name="Freyberg S."/>
            <person name="Gallo A."/>
            <person name="Gournas C."/>
            <person name="Habgood R."/>
            <person name="Hainaut M."/>
            <person name="Harispe M.L."/>
            <person name="Henrissat B."/>
            <person name="Hilden K.S."/>
            <person name="Hope R."/>
            <person name="Hossain A."/>
            <person name="Karabika E."/>
            <person name="Karaffa L."/>
            <person name="Karanyi Z."/>
            <person name="Krasevec N."/>
            <person name="Kuo A."/>
            <person name="Kusch H."/>
            <person name="LaButti K."/>
            <person name="Lagendijk E.L."/>
            <person name="Lapidus A."/>
            <person name="Levasseur A."/>
            <person name="Lindquist E."/>
            <person name="Lipzen A."/>
            <person name="Logrieco A.F."/>
            <person name="MacCabe A."/>
            <person name="Maekelae M.R."/>
            <person name="Malavazi I."/>
            <person name="Melin P."/>
            <person name="Meyer V."/>
            <person name="Mielnichuk N."/>
            <person name="Miskei M."/>
            <person name="Molnar A.P."/>
            <person name="Mule G."/>
            <person name="Ngan C.Y."/>
            <person name="Orejas M."/>
            <person name="Orosz E."/>
            <person name="Ouedraogo J.P."/>
            <person name="Overkamp K.M."/>
            <person name="Park H.-S."/>
            <person name="Perrone G."/>
            <person name="Piumi F."/>
            <person name="Punt P.J."/>
            <person name="Ram A.F."/>
            <person name="Ramon A."/>
            <person name="Rauscher S."/>
            <person name="Record E."/>
            <person name="Riano-Pachon D.M."/>
            <person name="Robert V."/>
            <person name="Roehrig J."/>
            <person name="Ruller R."/>
            <person name="Salamov A."/>
            <person name="Salih N.S."/>
            <person name="Samson R.A."/>
            <person name="Sandor E."/>
            <person name="Sanguinetti M."/>
            <person name="Schuetze T."/>
            <person name="Sepcic K."/>
            <person name="Shelest E."/>
            <person name="Sherlock G."/>
            <person name="Sophianopoulou V."/>
            <person name="Squina F.M."/>
            <person name="Sun H."/>
            <person name="Susca A."/>
            <person name="Todd R.B."/>
            <person name="Tsang A."/>
            <person name="Unkles S.E."/>
            <person name="van de Wiele N."/>
            <person name="van Rossen-Uffink D."/>
            <person name="Oliveira J.V."/>
            <person name="Vesth T.C."/>
            <person name="Visser J."/>
            <person name="Yu J.-H."/>
            <person name="Zhou M."/>
            <person name="Andersen M.R."/>
            <person name="Archer D.B."/>
            <person name="Baker S.E."/>
            <person name="Benoit I."/>
            <person name="Brakhage A.A."/>
            <person name="Braus G.H."/>
            <person name="Fischer R."/>
            <person name="Frisvad J.C."/>
            <person name="Goldman G.H."/>
            <person name="Houbraken J."/>
            <person name="Oakley B."/>
            <person name="Pocsi I."/>
            <person name="Scazzocchio C."/>
            <person name="Seiboth B."/>
            <person name="vanKuyk P.A."/>
            <person name="Wortman J."/>
            <person name="Dyer P.S."/>
            <person name="Grigoriev I.V."/>
        </authorList>
    </citation>
    <scope>NUCLEOTIDE SEQUENCE [LARGE SCALE GENOMIC DNA]</scope>
    <source>
        <strain evidence="2">CBS 101740 / IMI 381727 / IBT 21946</strain>
    </source>
</reference>
<dbReference type="Proteomes" id="UP000184499">
    <property type="component" value="Unassembled WGS sequence"/>
</dbReference>
<gene>
    <name evidence="1" type="ORF">ASPBRDRAFT_120964</name>
</gene>
<dbReference type="RefSeq" id="XP_067480318.1">
    <property type="nucleotide sequence ID" value="XM_067617395.1"/>
</dbReference>
<dbReference type="VEuPathDB" id="FungiDB:ASPBRDRAFT_120964"/>
<evidence type="ECO:0000313" key="2">
    <source>
        <dbReference type="Proteomes" id="UP000184499"/>
    </source>
</evidence>
<feature type="non-terminal residue" evidence="1">
    <location>
        <position position="1"/>
    </location>
</feature>
<dbReference type="GeneID" id="93569883"/>
<dbReference type="EMBL" id="KV878682">
    <property type="protein sequence ID" value="OJJ73070.1"/>
    <property type="molecule type" value="Genomic_DNA"/>
</dbReference>
<keyword evidence="2" id="KW-1185">Reference proteome</keyword>
<evidence type="ECO:0000313" key="1">
    <source>
        <dbReference type="EMBL" id="OJJ73070.1"/>
    </source>
</evidence>